<dbReference type="RefSeq" id="WP_228232521.1">
    <property type="nucleotide sequence ID" value="NZ_JAJGNA010000001.1"/>
</dbReference>
<feature type="transmembrane region" description="Helical" evidence="10">
    <location>
        <begin position="17"/>
        <end position="35"/>
    </location>
</feature>
<dbReference type="GO" id="GO:0005886">
    <property type="term" value="C:plasma membrane"/>
    <property type="evidence" value="ECO:0007669"/>
    <property type="project" value="UniProtKB-SubCell"/>
</dbReference>
<reference evidence="11" key="1">
    <citation type="submission" date="2021-10" db="EMBL/GenBank/DDBJ databases">
        <title>The diversity and Nitrogen Metabolism of Culturable Nitrate-Utilizing Bacteria Within the Oxygen Minimum Zone of the Changjiang (Yangtze River)Estuary.</title>
        <authorList>
            <person name="Zhang D."/>
            <person name="Zheng J."/>
            <person name="Liu S."/>
            <person name="He W."/>
        </authorList>
    </citation>
    <scope>NUCLEOTIDE SEQUENCE</scope>
    <source>
        <strain evidence="11">FXH-223</strain>
    </source>
</reference>
<dbReference type="EMBL" id="JAJGNA010000001">
    <property type="protein sequence ID" value="MCC4307306.1"/>
    <property type="molecule type" value="Genomic_DNA"/>
</dbReference>
<comment type="function">
    <text evidence="1">Exerts its effect at some terminal stage of cytochrome c oxidase synthesis, probably by being involved in the insertion of the copper B into subunit I.</text>
</comment>
<comment type="caution">
    <text evidence="11">The sequence shown here is derived from an EMBL/GenBank/DDBJ whole genome shotgun (WGS) entry which is preliminary data.</text>
</comment>
<sequence length="194" mass="21570">MSHDSLEHRNKRTLRKLLIWALAMFGFAFAMVPFYDVICDITGLNGKTSSTASTEGPARTVEDRTVTVEFITQRGQGVNGDFMSATRRVKVHPGEITLVNFYASNPKTSQIVTQSIPSVTPGEAARYLHKTQCFCFDQQTLGAGERKEMPMIFYLDPELPDHITTLTLSYTIFDVTDRVAATNDTVINNNAVAQ</sequence>
<comment type="subcellular location">
    <subcellularLocation>
        <location evidence="2">Cell inner membrane</location>
        <topology evidence="2">Single-pass type II membrane protein</topology>
        <orientation evidence="2">Periplasmic side</orientation>
    </subcellularLocation>
</comment>
<evidence type="ECO:0000256" key="10">
    <source>
        <dbReference type="SAM" id="Phobius"/>
    </source>
</evidence>
<evidence type="ECO:0000256" key="6">
    <source>
        <dbReference type="ARBA" id="ARBA00022968"/>
    </source>
</evidence>
<evidence type="ECO:0000256" key="4">
    <source>
        <dbReference type="ARBA" id="ARBA00015384"/>
    </source>
</evidence>
<comment type="similarity">
    <text evidence="3">Belongs to the COX11/CtaG family.</text>
</comment>
<evidence type="ECO:0000256" key="3">
    <source>
        <dbReference type="ARBA" id="ARBA00009620"/>
    </source>
</evidence>
<evidence type="ECO:0000313" key="11">
    <source>
        <dbReference type="EMBL" id="MCC4307306.1"/>
    </source>
</evidence>
<keyword evidence="8" id="KW-0186">Copper</keyword>
<dbReference type="InterPro" id="IPR007533">
    <property type="entry name" value="Cyt_c_oxidase_assmbl_CtaG"/>
</dbReference>
<evidence type="ECO:0000256" key="1">
    <source>
        <dbReference type="ARBA" id="ARBA00004007"/>
    </source>
</evidence>
<accession>A0A9Q3YM90</accession>
<keyword evidence="6" id="KW-0735">Signal-anchor</keyword>
<protein>
    <recommendedName>
        <fullName evidence="4">Cytochrome c oxidase assembly protein CtaG</fullName>
    </recommendedName>
</protein>
<dbReference type="NCBIfam" id="NF003465">
    <property type="entry name" value="PRK05089.1"/>
    <property type="match status" value="1"/>
</dbReference>
<evidence type="ECO:0000256" key="5">
    <source>
        <dbReference type="ARBA" id="ARBA00022692"/>
    </source>
</evidence>
<dbReference type="InterPro" id="IPR023471">
    <property type="entry name" value="CtaG/Cox11_dom_sf"/>
</dbReference>
<evidence type="ECO:0000256" key="9">
    <source>
        <dbReference type="ARBA" id="ARBA00023136"/>
    </source>
</evidence>
<dbReference type="Gene3D" id="2.60.370.10">
    <property type="entry name" value="Ctag/Cox11"/>
    <property type="match status" value="1"/>
</dbReference>
<dbReference type="PIRSF" id="PIRSF005413">
    <property type="entry name" value="COX11"/>
    <property type="match status" value="1"/>
</dbReference>
<keyword evidence="12" id="KW-1185">Reference proteome</keyword>
<evidence type="ECO:0000256" key="2">
    <source>
        <dbReference type="ARBA" id="ARBA00004382"/>
    </source>
</evidence>
<keyword evidence="7 10" id="KW-1133">Transmembrane helix</keyword>
<dbReference type="AlphaFoldDB" id="A0A9Q3YM90"/>
<dbReference type="GO" id="GO:0005507">
    <property type="term" value="F:copper ion binding"/>
    <property type="evidence" value="ECO:0007669"/>
    <property type="project" value="InterPro"/>
</dbReference>
<gene>
    <name evidence="11" type="ORF">LL252_01870</name>
</gene>
<dbReference type="Pfam" id="PF04442">
    <property type="entry name" value="CtaG_Cox11"/>
    <property type="match status" value="1"/>
</dbReference>
<dbReference type="PANTHER" id="PTHR21320:SF3">
    <property type="entry name" value="CYTOCHROME C OXIDASE ASSEMBLY PROTEIN COX11, MITOCHONDRIAL-RELATED"/>
    <property type="match status" value="1"/>
</dbReference>
<keyword evidence="9 10" id="KW-0472">Membrane</keyword>
<evidence type="ECO:0000256" key="7">
    <source>
        <dbReference type="ARBA" id="ARBA00022989"/>
    </source>
</evidence>
<dbReference type="Proteomes" id="UP001108027">
    <property type="component" value="Unassembled WGS sequence"/>
</dbReference>
<evidence type="ECO:0000256" key="8">
    <source>
        <dbReference type="ARBA" id="ARBA00023008"/>
    </source>
</evidence>
<dbReference type="PANTHER" id="PTHR21320">
    <property type="entry name" value="CYTOCHROME C OXIDASE ASSEMBLY PROTEIN COX11-RELATED"/>
    <property type="match status" value="1"/>
</dbReference>
<keyword evidence="5 10" id="KW-0812">Transmembrane</keyword>
<proteinExistence type="inferred from homology"/>
<evidence type="ECO:0000313" key="12">
    <source>
        <dbReference type="Proteomes" id="UP001108027"/>
    </source>
</evidence>
<name>A0A9Q3YM90_9GAMM</name>
<dbReference type="SUPFAM" id="SSF110111">
    <property type="entry name" value="Ctag/Cox11"/>
    <property type="match status" value="1"/>
</dbReference>
<organism evidence="11 12">
    <name type="scientific">Alloalcanivorax marinus</name>
    <dbReference type="NCBI Taxonomy" id="1177169"/>
    <lineage>
        <taxon>Bacteria</taxon>
        <taxon>Pseudomonadati</taxon>
        <taxon>Pseudomonadota</taxon>
        <taxon>Gammaproteobacteria</taxon>
        <taxon>Oceanospirillales</taxon>
        <taxon>Alcanivoracaceae</taxon>
        <taxon>Alloalcanivorax</taxon>
    </lineage>
</organism>